<proteinExistence type="predicted"/>
<evidence type="ECO:0000313" key="2">
    <source>
        <dbReference type="Proteomes" id="UP000094527"/>
    </source>
</evidence>
<name>A0A1D2N541_ORCCI</name>
<accession>A0A1D2N541</accession>
<sequence>MIQQQIATHKTGSETLPEMCCENELTFIHVKIHLELLMKEN</sequence>
<dbReference type="EMBL" id="LJIJ01000210">
    <property type="protein sequence ID" value="ODN00387.1"/>
    <property type="molecule type" value="Genomic_DNA"/>
</dbReference>
<organism evidence="1 2">
    <name type="scientific">Orchesella cincta</name>
    <name type="common">Springtail</name>
    <name type="synonym">Podura cincta</name>
    <dbReference type="NCBI Taxonomy" id="48709"/>
    <lineage>
        <taxon>Eukaryota</taxon>
        <taxon>Metazoa</taxon>
        <taxon>Ecdysozoa</taxon>
        <taxon>Arthropoda</taxon>
        <taxon>Hexapoda</taxon>
        <taxon>Collembola</taxon>
        <taxon>Entomobryomorpha</taxon>
        <taxon>Entomobryoidea</taxon>
        <taxon>Orchesellidae</taxon>
        <taxon>Orchesellinae</taxon>
        <taxon>Orchesella</taxon>
    </lineage>
</organism>
<reference evidence="1 2" key="1">
    <citation type="journal article" date="2016" name="Genome Biol. Evol.">
        <title>Gene Family Evolution Reflects Adaptation to Soil Environmental Stressors in the Genome of the Collembolan Orchesella cincta.</title>
        <authorList>
            <person name="Faddeeva-Vakhrusheva A."/>
            <person name="Derks M.F."/>
            <person name="Anvar S.Y."/>
            <person name="Agamennone V."/>
            <person name="Suring W."/>
            <person name="Smit S."/>
            <person name="van Straalen N.M."/>
            <person name="Roelofs D."/>
        </authorList>
    </citation>
    <scope>NUCLEOTIDE SEQUENCE [LARGE SCALE GENOMIC DNA]</scope>
    <source>
        <tissue evidence="1">Mixed pool</tissue>
    </source>
</reference>
<evidence type="ECO:0000313" key="1">
    <source>
        <dbReference type="EMBL" id="ODN00387.1"/>
    </source>
</evidence>
<dbReference type="AlphaFoldDB" id="A0A1D2N541"/>
<comment type="caution">
    <text evidence="1">The sequence shown here is derived from an EMBL/GenBank/DDBJ whole genome shotgun (WGS) entry which is preliminary data.</text>
</comment>
<keyword evidence="2" id="KW-1185">Reference proteome</keyword>
<dbReference type="Proteomes" id="UP000094527">
    <property type="component" value="Unassembled WGS sequence"/>
</dbReference>
<gene>
    <name evidence="1" type="ORF">Ocin01_06297</name>
</gene>
<protein>
    <submittedName>
        <fullName evidence="1">Uncharacterized protein</fullName>
    </submittedName>
</protein>